<reference evidence="8 9" key="1">
    <citation type="submission" date="2023-08" db="EMBL/GenBank/DDBJ databases">
        <authorList>
            <person name="Palmer J.M."/>
        </authorList>
    </citation>
    <scope>NUCLEOTIDE SEQUENCE [LARGE SCALE GENOMIC DNA]</scope>
    <source>
        <strain evidence="8 9">TWF481</strain>
    </source>
</reference>
<feature type="transmembrane region" description="Helical" evidence="7">
    <location>
        <begin position="528"/>
        <end position="549"/>
    </location>
</feature>
<keyword evidence="9" id="KW-1185">Reference proteome</keyword>
<evidence type="ECO:0000313" key="9">
    <source>
        <dbReference type="Proteomes" id="UP001370758"/>
    </source>
</evidence>
<dbReference type="PANTHER" id="PTHR13116:SF5">
    <property type="entry name" value="ER MEMBRANE PROTEIN COMPLEX SUBUNIT 3"/>
    <property type="match status" value="1"/>
</dbReference>
<evidence type="ECO:0000313" key="8">
    <source>
        <dbReference type="EMBL" id="KAK6505600.1"/>
    </source>
</evidence>
<dbReference type="InterPro" id="IPR002809">
    <property type="entry name" value="EMC3/TMCO1"/>
</dbReference>
<evidence type="ECO:0000256" key="6">
    <source>
        <dbReference type="ARBA" id="ARBA00023136"/>
    </source>
</evidence>
<dbReference type="EMBL" id="JAVHJL010000004">
    <property type="protein sequence ID" value="KAK6505600.1"/>
    <property type="molecule type" value="Genomic_DNA"/>
</dbReference>
<dbReference type="PANTHER" id="PTHR13116">
    <property type="entry name" value="ER MEMBRANE PROTEIN COMPLEX SUBUNIT 3"/>
    <property type="match status" value="1"/>
</dbReference>
<feature type="transmembrane region" description="Helical" evidence="7">
    <location>
        <begin position="580"/>
        <end position="598"/>
    </location>
</feature>
<keyword evidence="6 7" id="KW-0472">Membrane</keyword>
<dbReference type="InterPro" id="IPR008568">
    <property type="entry name" value="EMC3"/>
</dbReference>
<keyword evidence="4 7" id="KW-0812">Transmembrane</keyword>
<feature type="transmembrane region" description="Helical" evidence="7">
    <location>
        <begin position="384"/>
        <end position="406"/>
    </location>
</feature>
<comment type="similarity">
    <text evidence="2">Belongs to the EMC3 family.</text>
</comment>
<dbReference type="GO" id="GO:0034975">
    <property type="term" value="P:protein folding in endoplasmic reticulum"/>
    <property type="evidence" value="ECO:0007669"/>
    <property type="project" value="TreeGrafter"/>
</dbReference>
<keyword evidence="5 7" id="KW-1133">Transmembrane helix</keyword>
<protein>
    <recommendedName>
        <fullName evidence="3">ER membrane protein complex subunit 3</fullName>
    </recommendedName>
</protein>
<feature type="transmembrane region" description="Helical" evidence="7">
    <location>
        <begin position="261"/>
        <end position="277"/>
    </location>
</feature>
<evidence type="ECO:0000256" key="3">
    <source>
        <dbReference type="ARBA" id="ARBA00020822"/>
    </source>
</evidence>
<organism evidence="8 9">
    <name type="scientific">Arthrobotrys musiformis</name>
    <dbReference type="NCBI Taxonomy" id="47236"/>
    <lineage>
        <taxon>Eukaryota</taxon>
        <taxon>Fungi</taxon>
        <taxon>Dikarya</taxon>
        <taxon>Ascomycota</taxon>
        <taxon>Pezizomycotina</taxon>
        <taxon>Orbiliomycetes</taxon>
        <taxon>Orbiliales</taxon>
        <taxon>Orbiliaceae</taxon>
        <taxon>Arthrobotrys</taxon>
    </lineage>
</organism>
<dbReference type="AlphaFoldDB" id="A0AAV9WCZ0"/>
<accession>A0AAV9WCZ0</accession>
<evidence type="ECO:0000256" key="1">
    <source>
        <dbReference type="ARBA" id="ARBA00004141"/>
    </source>
</evidence>
<dbReference type="Pfam" id="PF01956">
    <property type="entry name" value="EMC3_TMCO1"/>
    <property type="match status" value="1"/>
</dbReference>
<comment type="subcellular location">
    <subcellularLocation>
        <location evidence="1">Membrane</location>
        <topology evidence="1">Multi-pass membrane protein</topology>
    </subcellularLocation>
</comment>
<dbReference type="GO" id="GO:0072546">
    <property type="term" value="C:EMC complex"/>
    <property type="evidence" value="ECO:0007669"/>
    <property type="project" value="TreeGrafter"/>
</dbReference>
<feature type="transmembrane region" description="Helical" evidence="7">
    <location>
        <begin position="297"/>
        <end position="316"/>
    </location>
</feature>
<evidence type="ECO:0000256" key="4">
    <source>
        <dbReference type="ARBA" id="ARBA00022692"/>
    </source>
</evidence>
<evidence type="ECO:0000256" key="5">
    <source>
        <dbReference type="ARBA" id="ARBA00022989"/>
    </source>
</evidence>
<feature type="transmembrane region" description="Helical" evidence="7">
    <location>
        <begin position="418"/>
        <end position="438"/>
    </location>
</feature>
<proteinExistence type="inferred from homology"/>
<name>A0AAV9WCZ0_9PEZI</name>
<sequence>MHIFVTNARRVIETIAISLVPRFITALTPRQITPTTVSETFDAPTCSSISEWPNNEDRFIGRVACLNNATAWLNGNGKTFPNGCIELLFRDRTNENTTLTHLGCVQICGRGQGWYVEPDALERVLTWIFPVFLLLFNLSLPAIGWEKFFAITHALGDPIDSVWSLLDKIYAWEKCYEFAEEFVTEEESVGESVAVHEPEKLERIKVIATTFAGIEEIIGHRPDSEGIYWDIATSLGLMKTTQFDEWRRAATTLVDDRTNDFVRTGVAIGLFTFQFFSEVVFDSDKVPPGGRLGSAMLLSWLIPLILISNIMGGVASRRTCLRTIIRLVENIRHSQGRMTNQTVEGRYWDDYFDRLYSSGVIYISRPHKLQVLRQAKGSERVFRIALPFFSTLAVIFGFIPAFYIHWKAVPDGFSCRHFWIIGVFCAWIILTGVLRHYATLLLQSAPKPLEAKAIREQKNFLHGINLRTNANQIPLSSFTSRKNYLVQAFQSGTFLKDPDAKNKPPANPMSDPNGMDAMMNMMKGNMMMIVPQTVIMGWINAFFSGFVIMKLPFPLTIRFKSMLQSGVMTRDMDVRWVSSLSWYFLCLFGLRSVFTFILGNDNAADQTMAQVQQMNPQANTQQLFGPGQDPAKMYLAEAENLEVMVQHEFVLDGIEDRILARI</sequence>
<dbReference type="Proteomes" id="UP001370758">
    <property type="component" value="Unassembled WGS sequence"/>
</dbReference>
<gene>
    <name evidence="8" type="primary">EMC3</name>
    <name evidence="8" type="ORF">TWF481_007493</name>
</gene>
<evidence type="ECO:0000256" key="2">
    <source>
        <dbReference type="ARBA" id="ARBA00005376"/>
    </source>
</evidence>
<comment type="caution">
    <text evidence="8">The sequence shown here is derived from an EMBL/GenBank/DDBJ whole genome shotgun (WGS) entry which is preliminary data.</text>
</comment>
<dbReference type="SMART" id="SM01415">
    <property type="entry name" value="DUF106"/>
    <property type="match status" value="1"/>
</dbReference>
<evidence type="ECO:0000256" key="7">
    <source>
        <dbReference type="SAM" id="Phobius"/>
    </source>
</evidence>